<protein>
    <recommendedName>
        <fullName evidence="5">Permease</fullName>
    </recommendedName>
</protein>
<evidence type="ECO:0008006" key="5">
    <source>
        <dbReference type="Google" id="ProtNLM"/>
    </source>
</evidence>
<dbReference type="RefSeq" id="WP_149689865.1">
    <property type="nucleotide sequence ID" value="NZ_SDPQ02000003.1"/>
</dbReference>
<proteinExistence type="predicted"/>
<keyword evidence="1" id="KW-1133">Transmembrane helix</keyword>
<feature type="transmembrane region" description="Helical" evidence="1">
    <location>
        <begin position="26"/>
        <end position="46"/>
    </location>
</feature>
<feature type="transmembrane region" description="Helical" evidence="1">
    <location>
        <begin position="129"/>
        <end position="149"/>
    </location>
</feature>
<accession>A0A5M4FA96</accession>
<feature type="transmembrane region" description="Helical" evidence="1">
    <location>
        <begin position="179"/>
        <end position="200"/>
    </location>
</feature>
<feature type="signal peptide" evidence="2">
    <location>
        <begin position="1"/>
        <end position="23"/>
    </location>
</feature>
<sequence length="268" mass="26023">MPRLGSTLLSLALAGAITLAAYADPVFVGAAVVLVQVLIALAPSAVDATGHSIRSPHFVAALSGGLVATAITLAPDLLNGAAGTSPDVVGATDSGMLAGILPAIAVSVFVALIAQMLRTDGRPNLVPSTAYAVTLGAFAAMSTGWIGAAQSLGDAEAVAVGAAGLAAGLLVWLVPIDRFVCAVLAVVAGAGAGAAVTLALDSTLTWAFGITVGSATALFGVLGQVLGRAWSRGHTHASAGWGFPGAMSIALAAPLVYVGGQLVGAPGL</sequence>
<evidence type="ECO:0000313" key="4">
    <source>
        <dbReference type="Proteomes" id="UP000380867"/>
    </source>
</evidence>
<keyword evidence="2" id="KW-0732">Signal</keyword>
<feature type="transmembrane region" description="Helical" evidence="1">
    <location>
        <begin position="58"/>
        <end position="75"/>
    </location>
</feature>
<evidence type="ECO:0000256" key="2">
    <source>
        <dbReference type="SAM" id="SignalP"/>
    </source>
</evidence>
<feature type="transmembrane region" description="Helical" evidence="1">
    <location>
        <begin position="206"/>
        <end position="227"/>
    </location>
</feature>
<keyword evidence="1" id="KW-0812">Transmembrane</keyword>
<gene>
    <name evidence="3" type="ORF">ESP70_013560</name>
</gene>
<feature type="transmembrane region" description="Helical" evidence="1">
    <location>
        <begin position="95"/>
        <end position="117"/>
    </location>
</feature>
<comment type="caution">
    <text evidence="3">The sequence shown here is derived from an EMBL/GenBank/DDBJ whole genome shotgun (WGS) entry which is preliminary data.</text>
</comment>
<name>A0A5M4FA96_9ACTN</name>
<keyword evidence="1" id="KW-0472">Membrane</keyword>
<feature type="transmembrane region" description="Helical" evidence="1">
    <location>
        <begin position="155"/>
        <end position="174"/>
    </location>
</feature>
<evidence type="ECO:0000256" key="1">
    <source>
        <dbReference type="SAM" id="Phobius"/>
    </source>
</evidence>
<dbReference type="EMBL" id="SDPQ02000003">
    <property type="protein sequence ID" value="KAA1395197.1"/>
    <property type="molecule type" value="Genomic_DNA"/>
</dbReference>
<dbReference type="Proteomes" id="UP000380867">
    <property type="component" value="Unassembled WGS sequence"/>
</dbReference>
<feature type="chain" id="PRO_5038400363" description="Permease" evidence="2">
    <location>
        <begin position="24"/>
        <end position="268"/>
    </location>
</feature>
<evidence type="ECO:0000313" key="3">
    <source>
        <dbReference type="EMBL" id="KAA1395197.1"/>
    </source>
</evidence>
<dbReference type="OrthoDB" id="3746482at2"/>
<dbReference type="AlphaFoldDB" id="A0A5M4FA96"/>
<reference evidence="3" key="1">
    <citation type="submission" date="2019-09" db="EMBL/GenBank/DDBJ databases">
        <authorList>
            <person name="Li J."/>
        </authorList>
    </citation>
    <scope>NUCLEOTIDE SEQUENCE [LARGE SCALE GENOMIC DNA]</scope>
    <source>
        <strain evidence="3">JCM 14732</strain>
    </source>
</reference>
<organism evidence="3 4">
    <name type="scientific">Aeromicrobium ginsengisoli</name>
    <dbReference type="NCBI Taxonomy" id="363867"/>
    <lineage>
        <taxon>Bacteria</taxon>
        <taxon>Bacillati</taxon>
        <taxon>Actinomycetota</taxon>
        <taxon>Actinomycetes</taxon>
        <taxon>Propionibacteriales</taxon>
        <taxon>Nocardioidaceae</taxon>
        <taxon>Aeromicrobium</taxon>
    </lineage>
</organism>
<keyword evidence="4" id="KW-1185">Reference proteome</keyword>
<feature type="transmembrane region" description="Helical" evidence="1">
    <location>
        <begin position="239"/>
        <end position="258"/>
    </location>
</feature>